<dbReference type="NCBIfam" id="TIGR03709">
    <property type="entry name" value="PPK2_rel_1"/>
    <property type="match status" value="1"/>
</dbReference>
<protein>
    <submittedName>
        <fullName evidence="5">Polyphosphate kinase 2 family protein</fullName>
    </submittedName>
</protein>
<evidence type="ECO:0000313" key="5">
    <source>
        <dbReference type="EMBL" id="MSS58317.1"/>
    </source>
</evidence>
<proteinExistence type="predicted"/>
<feature type="domain" description="Polyphosphate kinase-2-related" evidence="4">
    <location>
        <begin position="30"/>
        <end position="264"/>
    </location>
</feature>
<dbReference type="Gene3D" id="3.40.50.300">
    <property type="entry name" value="P-loop containing nucleotide triphosphate hydrolases"/>
    <property type="match status" value="1"/>
</dbReference>
<dbReference type="RefSeq" id="WP_105302873.1">
    <property type="nucleotide sequence ID" value="NZ_JAQXPC010000045.1"/>
</dbReference>
<organism evidence="5 6">
    <name type="scientific">Stecheria intestinalis</name>
    <dbReference type="NCBI Taxonomy" id="2606630"/>
    <lineage>
        <taxon>Bacteria</taxon>
        <taxon>Bacillati</taxon>
        <taxon>Bacillota</taxon>
        <taxon>Erysipelotrichia</taxon>
        <taxon>Erysipelotrichales</taxon>
        <taxon>Erysipelotrichaceae</taxon>
        <taxon>Stecheria</taxon>
    </lineage>
</organism>
<dbReference type="InterPro" id="IPR027417">
    <property type="entry name" value="P-loop_NTPase"/>
</dbReference>
<keyword evidence="6" id="KW-1185">Reference proteome</keyword>
<dbReference type="Pfam" id="PF03976">
    <property type="entry name" value="PPK2"/>
    <property type="match status" value="1"/>
</dbReference>
<accession>A0A7X2NRM7</accession>
<dbReference type="InterPro" id="IPR016898">
    <property type="entry name" value="Polyphosphate_phosphotransfera"/>
</dbReference>
<dbReference type="PANTHER" id="PTHR34383">
    <property type="entry name" value="POLYPHOSPHATE:AMP PHOSPHOTRANSFERASE-RELATED"/>
    <property type="match status" value="1"/>
</dbReference>
<sequence>MKKIEKYRFDGSGKFRIQDAKTDETSLCSDKKKAADKLEKNDAEIDALQDKLYAEKKEGVIFLFQAMDAAGKDGTIRAVLSCLSPHGVREAAFKSPSATELAHDYLWRIEQQVPAKGEIAIFNRSQYEDVLIGKVRKLYETQAHADRIDTDHVIENRYEDIRHFETYLYHNSVRTVKIFLNVSREEQARRFLDRIEEPEKNWKFSESDWNERKYWDEYMSAFEDAINHTATKECPWYVVPADHKWYMRYVVSEIILSVLKDMDPHYPKVTADRLSQFAQLKQEIEAELPEKDR</sequence>
<gene>
    <name evidence="5" type="ORF">FYJ51_05305</name>
</gene>
<dbReference type="EMBL" id="VUMN01000009">
    <property type="protein sequence ID" value="MSS58317.1"/>
    <property type="molecule type" value="Genomic_DNA"/>
</dbReference>
<dbReference type="InterPro" id="IPR022488">
    <property type="entry name" value="PPK2-related"/>
</dbReference>
<evidence type="ECO:0000259" key="4">
    <source>
        <dbReference type="Pfam" id="PF03976"/>
    </source>
</evidence>
<dbReference type="AlphaFoldDB" id="A0A7X2NRM7"/>
<evidence type="ECO:0000256" key="1">
    <source>
        <dbReference type="ARBA" id="ARBA00022679"/>
    </source>
</evidence>
<reference evidence="5 6" key="1">
    <citation type="submission" date="2019-08" db="EMBL/GenBank/DDBJ databases">
        <title>In-depth cultivation of the pig gut microbiome towards novel bacterial diversity and tailored functional studies.</title>
        <authorList>
            <person name="Wylensek D."/>
            <person name="Hitch T.C.A."/>
            <person name="Clavel T."/>
        </authorList>
    </citation>
    <scope>NUCLEOTIDE SEQUENCE [LARGE SCALE GENOMIC DNA]</scope>
    <source>
        <strain evidence="5 6">Oil+RF-744-GAM-WT-6</strain>
    </source>
</reference>
<dbReference type="PIRSF" id="PIRSF028756">
    <property type="entry name" value="PPK2_prd"/>
    <property type="match status" value="1"/>
</dbReference>
<dbReference type="InterPro" id="IPR022300">
    <property type="entry name" value="PPK2-rel_1"/>
</dbReference>
<keyword evidence="3" id="KW-0175">Coiled coil</keyword>
<dbReference type="SUPFAM" id="SSF52540">
    <property type="entry name" value="P-loop containing nucleoside triphosphate hydrolases"/>
    <property type="match status" value="1"/>
</dbReference>
<evidence type="ECO:0000256" key="2">
    <source>
        <dbReference type="ARBA" id="ARBA00022777"/>
    </source>
</evidence>
<feature type="coiled-coil region" evidence="3">
    <location>
        <begin position="31"/>
        <end position="58"/>
    </location>
</feature>
<keyword evidence="2 5" id="KW-0418">Kinase</keyword>
<dbReference type="GO" id="GO:0008976">
    <property type="term" value="F:polyphosphate kinase activity"/>
    <property type="evidence" value="ECO:0007669"/>
    <property type="project" value="InterPro"/>
</dbReference>
<dbReference type="Proteomes" id="UP000461880">
    <property type="component" value="Unassembled WGS sequence"/>
</dbReference>
<name>A0A7X2NRM7_9FIRM</name>
<evidence type="ECO:0000313" key="6">
    <source>
        <dbReference type="Proteomes" id="UP000461880"/>
    </source>
</evidence>
<dbReference type="PANTHER" id="PTHR34383:SF3">
    <property type="entry name" value="POLYPHOSPHATE:AMP PHOSPHOTRANSFERASE"/>
    <property type="match status" value="1"/>
</dbReference>
<comment type="caution">
    <text evidence="5">The sequence shown here is derived from an EMBL/GenBank/DDBJ whole genome shotgun (WGS) entry which is preliminary data.</text>
</comment>
<keyword evidence="1" id="KW-0808">Transferase</keyword>
<evidence type="ECO:0000256" key="3">
    <source>
        <dbReference type="SAM" id="Coils"/>
    </source>
</evidence>
<dbReference type="GO" id="GO:0006797">
    <property type="term" value="P:polyphosphate metabolic process"/>
    <property type="evidence" value="ECO:0007669"/>
    <property type="project" value="InterPro"/>
</dbReference>